<keyword evidence="3" id="KW-1185">Reference proteome</keyword>
<dbReference type="EMBL" id="KZ679676">
    <property type="protein sequence ID" value="PTB59711.1"/>
    <property type="molecule type" value="Genomic_DNA"/>
</dbReference>
<dbReference type="GeneID" id="36625466"/>
<gene>
    <name evidence="2" type="ORF">M431DRAFT_491329</name>
</gene>
<dbReference type="Proteomes" id="UP000241690">
    <property type="component" value="Unassembled WGS sequence"/>
</dbReference>
<name>A0A2T4ARL6_TRIHA</name>
<evidence type="ECO:0000313" key="3">
    <source>
        <dbReference type="Proteomes" id="UP000241690"/>
    </source>
</evidence>
<protein>
    <submittedName>
        <fullName evidence="2">Uncharacterized protein</fullName>
    </submittedName>
</protein>
<feature type="compositionally biased region" description="Polar residues" evidence="1">
    <location>
        <begin position="44"/>
        <end position="59"/>
    </location>
</feature>
<organism evidence="2 3">
    <name type="scientific">Trichoderma harzianum CBS 226.95</name>
    <dbReference type="NCBI Taxonomy" id="983964"/>
    <lineage>
        <taxon>Eukaryota</taxon>
        <taxon>Fungi</taxon>
        <taxon>Dikarya</taxon>
        <taxon>Ascomycota</taxon>
        <taxon>Pezizomycotina</taxon>
        <taxon>Sordariomycetes</taxon>
        <taxon>Hypocreomycetidae</taxon>
        <taxon>Hypocreales</taxon>
        <taxon>Hypocreaceae</taxon>
        <taxon>Trichoderma</taxon>
    </lineage>
</organism>
<feature type="region of interest" description="Disordered" evidence="1">
    <location>
        <begin position="32"/>
        <end position="72"/>
    </location>
</feature>
<accession>A0A2T4ARL6</accession>
<sequence>MYIYRGKQGTKPLVLTNVAHPPSSHVMQLATASPDSHEFPRSASRASQMANSAPPNVSRTPPKLSAQRRPGTAYAFAAA</sequence>
<proteinExistence type="predicted"/>
<dbReference type="AlphaFoldDB" id="A0A2T4ARL6"/>
<evidence type="ECO:0000256" key="1">
    <source>
        <dbReference type="SAM" id="MobiDB-lite"/>
    </source>
</evidence>
<evidence type="ECO:0000313" key="2">
    <source>
        <dbReference type="EMBL" id="PTB59711.1"/>
    </source>
</evidence>
<reference evidence="2 3" key="1">
    <citation type="submission" date="2016-07" db="EMBL/GenBank/DDBJ databases">
        <title>Multiple horizontal gene transfer events from other fungi enriched the ability of initially mycotrophic Trichoderma (Ascomycota) to feed on dead plant biomass.</title>
        <authorList>
            <consortium name="DOE Joint Genome Institute"/>
            <person name="Aerts A."/>
            <person name="Atanasova L."/>
            <person name="Chenthamara K."/>
            <person name="Zhang J."/>
            <person name="Grujic M."/>
            <person name="Henrissat B."/>
            <person name="Kuo A."/>
            <person name="Salamov A."/>
            <person name="Lipzen A."/>
            <person name="Labutti K."/>
            <person name="Barry K."/>
            <person name="Miao Y."/>
            <person name="Rahimi M.J."/>
            <person name="Shen Q."/>
            <person name="Grigoriev I.V."/>
            <person name="Kubicek C.P."/>
            <person name="Druzhinina I.S."/>
        </authorList>
    </citation>
    <scope>NUCLEOTIDE SEQUENCE [LARGE SCALE GENOMIC DNA]</scope>
    <source>
        <strain evidence="2 3">CBS 226.95</strain>
    </source>
</reference>
<dbReference type="RefSeq" id="XP_024779388.1">
    <property type="nucleotide sequence ID" value="XM_024916897.1"/>
</dbReference>